<dbReference type="PROSITE" id="PS51186">
    <property type="entry name" value="GNAT"/>
    <property type="match status" value="1"/>
</dbReference>
<accession>A0ABY5AQE3</accession>
<evidence type="ECO:0000259" key="3">
    <source>
        <dbReference type="PROSITE" id="PS51186"/>
    </source>
</evidence>
<dbReference type="InterPro" id="IPR016181">
    <property type="entry name" value="Acyl_CoA_acyltransferase"/>
</dbReference>
<dbReference type="Proteomes" id="UP001056708">
    <property type="component" value="Chromosome"/>
</dbReference>
<reference evidence="4" key="1">
    <citation type="submission" date="2022-06" db="EMBL/GenBank/DDBJ databases">
        <title>Genome sequence of Phormidium yuhuli AB48 isolated from an industrial photobioreactor environment.</title>
        <authorList>
            <person name="Qiu Y."/>
            <person name="Noonan A.J.C."/>
            <person name="Dofher K."/>
            <person name="Koch M."/>
            <person name="Kieft B."/>
            <person name="Lin X."/>
            <person name="Ziels R.M."/>
            <person name="Hallam S.J."/>
        </authorList>
    </citation>
    <scope>NUCLEOTIDE SEQUENCE</scope>
    <source>
        <strain evidence="4">AB48</strain>
    </source>
</reference>
<evidence type="ECO:0000313" key="4">
    <source>
        <dbReference type="EMBL" id="USR91444.1"/>
    </source>
</evidence>
<keyword evidence="5" id="KW-1185">Reference proteome</keyword>
<organism evidence="4 5">
    <name type="scientific">Phormidium yuhuli AB48</name>
    <dbReference type="NCBI Taxonomy" id="2940671"/>
    <lineage>
        <taxon>Bacteria</taxon>
        <taxon>Bacillati</taxon>
        <taxon>Cyanobacteriota</taxon>
        <taxon>Cyanophyceae</taxon>
        <taxon>Oscillatoriophycideae</taxon>
        <taxon>Oscillatoriales</taxon>
        <taxon>Oscillatoriaceae</taxon>
        <taxon>Phormidium</taxon>
        <taxon>Phormidium yuhuli</taxon>
    </lineage>
</organism>
<dbReference type="Gene3D" id="3.40.630.30">
    <property type="match status" value="1"/>
</dbReference>
<keyword evidence="1" id="KW-0808">Transferase</keyword>
<keyword evidence="2" id="KW-0012">Acyltransferase</keyword>
<evidence type="ECO:0000256" key="1">
    <source>
        <dbReference type="ARBA" id="ARBA00022679"/>
    </source>
</evidence>
<dbReference type="PANTHER" id="PTHR10545">
    <property type="entry name" value="DIAMINE N-ACETYLTRANSFERASE"/>
    <property type="match status" value="1"/>
</dbReference>
<sequence length="159" mass="18288">MFTIRSARPEDTEVIFSLIQELAAFENLEEQVTGSPAQLQEHLFGHRPYGDVFLAQQQDRIVGYALFFTTYSSFRSQPGLYLEDLFVQPDARRQGIGTALIARVAQEVKQRGYGRLEWSVLDWNHRAIAFYQQLGATVLPDWRICRISDRPLEKLAQPV</sequence>
<dbReference type="InterPro" id="IPR000182">
    <property type="entry name" value="GNAT_dom"/>
</dbReference>
<name>A0ABY5AQE3_9CYAN</name>
<dbReference type="PIRSF" id="PIRSF037663">
    <property type="entry name" value="Acetyltransf_GNAT_prd"/>
    <property type="match status" value="1"/>
</dbReference>
<proteinExistence type="predicted"/>
<dbReference type="PANTHER" id="PTHR10545:SF29">
    <property type="entry name" value="GH14572P-RELATED"/>
    <property type="match status" value="1"/>
</dbReference>
<dbReference type="SUPFAM" id="SSF55729">
    <property type="entry name" value="Acyl-CoA N-acyltransferases (Nat)"/>
    <property type="match status" value="1"/>
</dbReference>
<dbReference type="InterPro" id="IPR017255">
    <property type="entry name" value="AcTrfase_GNAT_prd"/>
</dbReference>
<evidence type="ECO:0000256" key="2">
    <source>
        <dbReference type="ARBA" id="ARBA00023315"/>
    </source>
</evidence>
<dbReference type="InterPro" id="IPR051016">
    <property type="entry name" value="Diverse_Substrate_AcTransf"/>
</dbReference>
<dbReference type="Pfam" id="PF00583">
    <property type="entry name" value="Acetyltransf_1"/>
    <property type="match status" value="1"/>
</dbReference>
<gene>
    <name evidence="4" type="ORF">NEA10_01510</name>
</gene>
<dbReference type="EMBL" id="CP098611">
    <property type="protein sequence ID" value="USR91444.1"/>
    <property type="molecule type" value="Genomic_DNA"/>
</dbReference>
<protein>
    <submittedName>
        <fullName evidence="4">GNAT family N-acetyltransferase</fullName>
    </submittedName>
</protein>
<dbReference type="CDD" id="cd04301">
    <property type="entry name" value="NAT_SF"/>
    <property type="match status" value="1"/>
</dbReference>
<dbReference type="RefSeq" id="WP_252663467.1">
    <property type="nucleotide sequence ID" value="NZ_CP098611.1"/>
</dbReference>
<feature type="domain" description="N-acetyltransferase" evidence="3">
    <location>
        <begin position="2"/>
        <end position="157"/>
    </location>
</feature>
<evidence type="ECO:0000313" key="5">
    <source>
        <dbReference type="Proteomes" id="UP001056708"/>
    </source>
</evidence>